<sequence length="146" mass="16926">MPLFIIALVAMHYLRRKKVLSVNELKTEYSLWICTIAVGCYIPIYILDWVFRFYTTYNSFVLFLIFLEYTLSLIATPGPIFILYYLLKWNKHFKMAYDITFKASVRTYGADNLDDASDNEDIVGDETDKNVQSNSNGTDTTTIMVP</sequence>
<evidence type="ECO:0000256" key="1">
    <source>
        <dbReference type="SAM" id="MobiDB-lite"/>
    </source>
</evidence>
<proteinExistence type="predicted"/>
<keyword evidence="2" id="KW-1133">Transmembrane helix</keyword>
<organism evidence="3 4">
    <name type="scientific">Cryptolaemus montrouzieri</name>
    <dbReference type="NCBI Taxonomy" id="559131"/>
    <lineage>
        <taxon>Eukaryota</taxon>
        <taxon>Metazoa</taxon>
        <taxon>Ecdysozoa</taxon>
        <taxon>Arthropoda</taxon>
        <taxon>Hexapoda</taxon>
        <taxon>Insecta</taxon>
        <taxon>Pterygota</taxon>
        <taxon>Neoptera</taxon>
        <taxon>Endopterygota</taxon>
        <taxon>Coleoptera</taxon>
        <taxon>Polyphaga</taxon>
        <taxon>Cucujiformia</taxon>
        <taxon>Coccinelloidea</taxon>
        <taxon>Coccinellidae</taxon>
        <taxon>Scymninae</taxon>
        <taxon>Scymnini</taxon>
        <taxon>Cryptolaemus</taxon>
    </lineage>
</organism>
<name>A0ABD2MSA5_9CUCU</name>
<feature type="compositionally biased region" description="Polar residues" evidence="1">
    <location>
        <begin position="130"/>
        <end position="146"/>
    </location>
</feature>
<dbReference type="EMBL" id="JABFTP020000021">
    <property type="protein sequence ID" value="KAL3269105.1"/>
    <property type="molecule type" value="Genomic_DNA"/>
</dbReference>
<dbReference type="Proteomes" id="UP001516400">
    <property type="component" value="Unassembled WGS sequence"/>
</dbReference>
<keyword evidence="4" id="KW-1185">Reference proteome</keyword>
<evidence type="ECO:0000313" key="4">
    <source>
        <dbReference type="Proteomes" id="UP001516400"/>
    </source>
</evidence>
<evidence type="ECO:0000313" key="3">
    <source>
        <dbReference type="EMBL" id="KAL3269105.1"/>
    </source>
</evidence>
<protein>
    <submittedName>
        <fullName evidence="3">Uncharacterized protein</fullName>
    </submittedName>
</protein>
<comment type="caution">
    <text evidence="3">The sequence shown here is derived from an EMBL/GenBank/DDBJ whole genome shotgun (WGS) entry which is preliminary data.</text>
</comment>
<keyword evidence="2" id="KW-0472">Membrane</keyword>
<feature type="transmembrane region" description="Helical" evidence="2">
    <location>
        <begin position="59"/>
        <end position="87"/>
    </location>
</feature>
<accession>A0ABD2MSA5</accession>
<evidence type="ECO:0000256" key="2">
    <source>
        <dbReference type="SAM" id="Phobius"/>
    </source>
</evidence>
<feature type="region of interest" description="Disordered" evidence="1">
    <location>
        <begin position="123"/>
        <end position="146"/>
    </location>
</feature>
<reference evidence="3 4" key="1">
    <citation type="journal article" date="2021" name="BMC Biol.">
        <title>Horizontally acquired antibacterial genes associated with adaptive radiation of ladybird beetles.</title>
        <authorList>
            <person name="Li H.S."/>
            <person name="Tang X.F."/>
            <person name="Huang Y.H."/>
            <person name="Xu Z.Y."/>
            <person name="Chen M.L."/>
            <person name="Du X.Y."/>
            <person name="Qiu B.Y."/>
            <person name="Chen P.T."/>
            <person name="Zhang W."/>
            <person name="Slipinski A."/>
            <person name="Escalona H.E."/>
            <person name="Waterhouse R.M."/>
            <person name="Zwick A."/>
            <person name="Pang H."/>
        </authorList>
    </citation>
    <scope>NUCLEOTIDE SEQUENCE [LARGE SCALE GENOMIC DNA]</scope>
    <source>
        <strain evidence="3">SYSU2018</strain>
    </source>
</reference>
<keyword evidence="2" id="KW-0812">Transmembrane</keyword>
<gene>
    <name evidence="3" type="ORF">HHI36_008187</name>
</gene>
<feature type="transmembrane region" description="Helical" evidence="2">
    <location>
        <begin position="29"/>
        <end position="47"/>
    </location>
</feature>
<dbReference type="AlphaFoldDB" id="A0ABD2MSA5"/>